<dbReference type="RefSeq" id="WP_161389484.1">
    <property type="nucleotide sequence ID" value="NZ_JBHSCP010000001.1"/>
</dbReference>
<keyword evidence="4" id="KW-1185">Reference proteome</keyword>
<dbReference type="AlphaFoldDB" id="A0A6I4TQZ4"/>
<dbReference type="Gene3D" id="1.10.1040.10">
    <property type="entry name" value="N-(1-d-carboxylethyl)-l-norvaline Dehydrogenase, domain 2"/>
    <property type="match status" value="1"/>
</dbReference>
<proteinExistence type="predicted"/>
<comment type="caution">
    <text evidence="3">The sequence shown here is derived from an EMBL/GenBank/DDBJ whole genome shotgun (WGS) entry which is preliminary data.</text>
</comment>
<dbReference type="EMBL" id="WTYJ01000001">
    <property type="protein sequence ID" value="MXO97789.1"/>
    <property type="molecule type" value="Genomic_DNA"/>
</dbReference>
<gene>
    <name evidence="3" type="ORF">GRI97_02150</name>
</gene>
<evidence type="ECO:0000313" key="4">
    <source>
        <dbReference type="Proteomes" id="UP000469430"/>
    </source>
</evidence>
<dbReference type="InterPro" id="IPR013328">
    <property type="entry name" value="6PGD_dom2"/>
</dbReference>
<organism evidence="3 4">
    <name type="scientific">Croceibacterium xixiisoli</name>
    <dbReference type="NCBI Taxonomy" id="1476466"/>
    <lineage>
        <taxon>Bacteria</taxon>
        <taxon>Pseudomonadati</taxon>
        <taxon>Pseudomonadota</taxon>
        <taxon>Alphaproteobacteria</taxon>
        <taxon>Sphingomonadales</taxon>
        <taxon>Erythrobacteraceae</taxon>
        <taxon>Croceibacterium</taxon>
    </lineage>
</organism>
<dbReference type="InterPro" id="IPR006115">
    <property type="entry name" value="6PGDH_NADP-bd"/>
</dbReference>
<evidence type="ECO:0000259" key="2">
    <source>
        <dbReference type="Pfam" id="PF09130"/>
    </source>
</evidence>
<evidence type="ECO:0000259" key="1">
    <source>
        <dbReference type="Pfam" id="PF03446"/>
    </source>
</evidence>
<evidence type="ECO:0000313" key="3">
    <source>
        <dbReference type="EMBL" id="MXO97789.1"/>
    </source>
</evidence>
<dbReference type="InterPro" id="IPR036291">
    <property type="entry name" value="NAD(P)-bd_dom_sf"/>
</dbReference>
<dbReference type="Pfam" id="PF03446">
    <property type="entry name" value="NAD_binding_2"/>
    <property type="match status" value="1"/>
</dbReference>
<dbReference type="Proteomes" id="UP000469430">
    <property type="component" value="Unassembled WGS sequence"/>
</dbReference>
<dbReference type="GO" id="GO:0050661">
    <property type="term" value="F:NADP binding"/>
    <property type="evidence" value="ECO:0007669"/>
    <property type="project" value="InterPro"/>
</dbReference>
<dbReference type="OrthoDB" id="4333at2"/>
<accession>A0A6I4TQZ4</accession>
<name>A0A6I4TQZ4_9SPHN</name>
<dbReference type="SUPFAM" id="SSF51735">
    <property type="entry name" value="NAD(P)-binding Rossmann-fold domains"/>
    <property type="match status" value="1"/>
</dbReference>
<feature type="domain" description="6-phosphogluconate dehydrogenase NADP-binding" evidence="1">
    <location>
        <begin position="13"/>
        <end position="126"/>
    </location>
</feature>
<protein>
    <submittedName>
        <fullName evidence="3">DUF1932 domain-containing protein</fullName>
    </submittedName>
</protein>
<feature type="domain" description="Phosphogluconate dehydrogenase NAD-binding putative C-terminal" evidence="2">
    <location>
        <begin position="195"/>
        <end position="265"/>
    </location>
</feature>
<dbReference type="SUPFAM" id="SSF48179">
    <property type="entry name" value="6-phosphogluconate dehydrogenase C-terminal domain-like"/>
    <property type="match status" value="1"/>
</dbReference>
<dbReference type="InterPro" id="IPR015814">
    <property type="entry name" value="Pgluconate_DH_NAD-bd_C"/>
</dbReference>
<dbReference type="Pfam" id="PF09130">
    <property type="entry name" value="DUF1932"/>
    <property type="match status" value="1"/>
</dbReference>
<sequence>MSEQIPPFTAPRVALIGFGEAGSTFAAAGQWNGHARGWDIAPARRALMAGLAVVPGEDAAAALTDADIVLSLVTADSAIPVARDYAAMLPAGTLWCDMNSVAPDTKREAAAILAAAGARYVDVAVMAPVDPAGLNVPLLIAGPDAIEAERLIKALGFARTRVVGDEIGRASAIKMIRSVMVKGLEALTAEMVLGATRAGVLDEVLASLDASEKQIGWAERADYNLDRMLHHGLRRAAEMHESANTLQGLGISPMMTENTVNWQQALGDLGVSPVPDGLQAKLDIITRSPGFKGEI</sequence>
<dbReference type="InterPro" id="IPR008927">
    <property type="entry name" value="6-PGluconate_DH-like_C_sf"/>
</dbReference>
<dbReference type="Gene3D" id="3.40.50.720">
    <property type="entry name" value="NAD(P)-binding Rossmann-like Domain"/>
    <property type="match status" value="1"/>
</dbReference>
<reference evidence="3 4" key="1">
    <citation type="submission" date="2019-12" db="EMBL/GenBank/DDBJ databases">
        <title>Genomic-based taxomic classification of the family Erythrobacteraceae.</title>
        <authorList>
            <person name="Xu L."/>
        </authorList>
    </citation>
    <scope>NUCLEOTIDE SEQUENCE [LARGE SCALE GENOMIC DNA]</scope>
    <source>
        <strain evidence="3 4">S36</strain>
    </source>
</reference>